<dbReference type="EMBL" id="JBHUDK010000005">
    <property type="protein sequence ID" value="MFD1598735.1"/>
    <property type="molecule type" value="Genomic_DNA"/>
</dbReference>
<evidence type="ECO:0000313" key="2">
    <source>
        <dbReference type="EMBL" id="MFD1598735.1"/>
    </source>
</evidence>
<dbReference type="Gene3D" id="2.30.110.10">
    <property type="entry name" value="Electron Transport, Fmn-binding Protein, Chain A"/>
    <property type="match status" value="1"/>
</dbReference>
<reference evidence="2 3" key="1">
    <citation type="journal article" date="2019" name="Int. J. Syst. Evol. Microbiol.">
        <title>The Global Catalogue of Microorganisms (GCM) 10K type strain sequencing project: providing services to taxonomists for standard genome sequencing and annotation.</title>
        <authorList>
            <consortium name="The Broad Institute Genomics Platform"/>
            <consortium name="The Broad Institute Genome Sequencing Center for Infectious Disease"/>
            <person name="Wu L."/>
            <person name="Ma J."/>
        </authorList>
    </citation>
    <scope>NUCLEOTIDE SEQUENCE [LARGE SCALE GENOMIC DNA]</scope>
    <source>
        <strain evidence="2 3">CGMCC 1.12121</strain>
    </source>
</reference>
<proteinExistence type="predicted"/>
<keyword evidence="3" id="KW-1185">Reference proteome</keyword>
<name>A0ABD6CLU7_9EURY</name>
<dbReference type="RefSeq" id="WP_256419951.1">
    <property type="nucleotide sequence ID" value="NZ_JANHDI010000001.1"/>
</dbReference>
<comment type="caution">
    <text evidence="2">The sequence shown here is derived from an EMBL/GenBank/DDBJ whole genome shotgun (WGS) entry which is preliminary data.</text>
</comment>
<evidence type="ECO:0000313" key="3">
    <source>
        <dbReference type="Proteomes" id="UP001597085"/>
    </source>
</evidence>
<organism evidence="2 3">
    <name type="scientific">Halobellus rarus</name>
    <dbReference type="NCBI Taxonomy" id="1126237"/>
    <lineage>
        <taxon>Archaea</taxon>
        <taxon>Methanobacteriati</taxon>
        <taxon>Methanobacteriota</taxon>
        <taxon>Stenosarchaea group</taxon>
        <taxon>Halobacteria</taxon>
        <taxon>Halobacteriales</taxon>
        <taxon>Haloferacaceae</taxon>
        <taxon>Halobellus</taxon>
    </lineage>
</organism>
<accession>A0ABD6CLU7</accession>
<dbReference type="InterPro" id="IPR012349">
    <property type="entry name" value="Split_barrel_FMN-bd"/>
</dbReference>
<gene>
    <name evidence="2" type="ORF">ACFSBX_07150</name>
</gene>
<feature type="region of interest" description="Disordered" evidence="1">
    <location>
        <begin position="50"/>
        <end position="87"/>
    </location>
</feature>
<dbReference type="Proteomes" id="UP001597085">
    <property type="component" value="Unassembled WGS sequence"/>
</dbReference>
<evidence type="ECO:0000256" key="1">
    <source>
        <dbReference type="SAM" id="MobiDB-lite"/>
    </source>
</evidence>
<protein>
    <submittedName>
        <fullName evidence="2">Pyridoxamine 5'-phosphate oxidase family protein</fullName>
    </submittedName>
</protein>
<feature type="compositionally biased region" description="Low complexity" evidence="1">
    <location>
        <begin position="51"/>
        <end position="85"/>
    </location>
</feature>
<dbReference type="SUPFAM" id="SSF50475">
    <property type="entry name" value="FMN-binding split barrel"/>
    <property type="match status" value="1"/>
</dbReference>
<sequence length="194" mass="20943">MHVTGPWSAEEAGAFLDETRVPVRLGCHTPSGHLWMLSLWFAWVEAEQGGDAEPAPTATGAASADAGATPADAESGASAGDATSTPELRCATSADAAVVEYLRHDSEVAFEVSTNHPPYKGVRGRGTASIEPDTDKRLLRSLFERYLGGTDNDLGDFLLDPDREEVRIRITPERLHSWDFTERMADVSAVDDDE</sequence>
<dbReference type="AlphaFoldDB" id="A0ABD6CLU7"/>